<sequence>MDRGFGQPSRHWSQQEWLKRHGIARINASTAATPPTSQSQLMPLSTSFHHPPRFGNGPHSVSEQDPIRSSSVRAQAFDVHERSQVRSSTEHHDVPASFNRTSPSGSTRSPHRTECGRDTKPPLTLQIVNARDLPRCSTTPPTSTSSSVPVKDLFGRQRLPSPPTSLPAVRPSINSRPSYAGSSVERSNPSCRRCASLEPVADDISHIVVELVAEVNAMVNNGNSRPAIPPVTDLLESMRWLLRTLWHMKLDIQNNANRGTVGSSNNRPPTSHPNVTDAYSSRIPSPNLLKREPGSRTPDNTPHAKRARYEEFSESHPTFALADIRQVNRSSRGSPMQPLPPMRLSPTADIQLPADGRMAGFTPPPISAVSMAPNMAPRSQPQTPHHPSSPTASATLAHLSDLQHQVTAKTIALQRLETEYGILSHRLQRERNKTQALEAKVSAAEGEVHDLASKYEDITDQYKTIETQLEDTQNKFNVERARSAKEKAQWLEMLRRADTLSKEAAAERSKLVEDVSRLSKRLSYFEPDLAQDDKKMPNARAARDDASSRAMILQVSDQSSTAPAYRVSGQGMISALGLRGKIAAQDDKIELLRLSLVEARRRNEQLTHDMRAVLAKHGGCSTAIVPMLKDNDGRDSSSDDPVAAQPGWPLPERHQRVPSIHHMLNAPPPAAHSSVTGTPSDRYVSPRAKEIGSPNDCSSPA</sequence>
<feature type="region of interest" description="Disordered" evidence="2">
    <location>
        <begin position="256"/>
        <end position="314"/>
    </location>
</feature>
<feature type="compositionally biased region" description="Polar residues" evidence="2">
    <location>
        <begin position="31"/>
        <end position="48"/>
    </location>
</feature>
<reference evidence="4" key="1">
    <citation type="submission" date="2017-05" db="EMBL/GenBank/DDBJ databases">
        <authorList>
            <person name="Song R."/>
            <person name="Chenine A.L."/>
            <person name="Ruprecht R.M."/>
        </authorList>
    </citation>
    <scope>NUCLEOTIDE SEQUENCE [LARGE SCALE GENOMIC DNA]</scope>
</reference>
<feature type="compositionally biased region" description="Basic and acidic residues" evidence="2">
    <location>
        <begin position="111"/>
        <end position="120"/>
    </location>
</feature>
<feature type="compositionally biased region" description="Polar residues" evidence="2">
    <location>
        <begin position="98"/>
        <end position="108"/>
    </location>
</feature>
<protein>
    <submittedName>
        <fullName evidence="3">Uncharacterized protein</fullName>
    </submittedName>
</protein>
<feature type="coiled-coil region" evidence="1">
    <location>
        <begin position="399"/>
        <end position="475"/>
    </location>
</feature>
<feature type="compositionally biased region" description="Polar residues" evidence="2">
    <location>
        <begin position="256"/>
        <end position="284"/>
    </location>
</feature>
<evidence type="ECO:0000256" key="1">
    <source>
        <dbReference type="SAM" id="Coils"/>
    </source>
</evidence>
<dbReference type="Proteomes" id="UP000245764">
    <property type="component" value="Chromosome 5"/>
</dbReference>
<feature type="region of interest" description="Disordered" evidence="2">
    <location>
        <begin position="374"/>
        <end position="393"/>
    </location>
</feature>
<keyword evidence="1" id="KW-0175">Coiled coil</keyword>
<organism evidence="3 4">
    <name type="scientific">Zymoseptoria tritici ST99CH_1E4</name>
    <dbReference type="NCBI Taxonomy" id="1276532"/>
    <lineage>
        <taxon>Eukaryota</taxon>
        <taxon>Fungi</taxon>
        <taxon>Dikarya</taxon>
        <taxon>Ascomycota</taxon>
        <taxon>Pezizomycotina</taxon>
        <taxon>Dothideomycetes</taxon>
        <taxon>Dothideomycetidae</taxon>
        <taxon>Mycosphaerellales</taxon>
        <taxon>Mycosphaerellaceae</taxon>
        <taxon>Zymoseptoria</taxon>
    </lineage>
</organism>
<feature type="coiled-coil region" evidence="1">
    <location>
        <begin position="589"/>
        <end position="616"/>
    </location>
</feature>
<gene>
    <name evidence="3" type="ORF">ZT1E4_G5729</name>
</gene>
<evidence type="ECO:0000256" key="2">
    <source>
        <dbReference type="SAM" id="MobiDB-lite"/>
    </source>
</evidence>
<accession>A0A2H1GFE8</accession>
<feature type="region of interest" description="Disordered" evidence="2">
    <location>
        <begin position="629"/>
        <end position="701"/>
    </location>
</feature>
<feature type="compositionally biased region" description="Polar residues" evidence="2">
    <location>
        <begin position="172"/>
        <end position="190"/>
    </location>
</feature>
<feature type="compositionally biased region" description="Polar residues" evidence="2">
    <location>
        <begin position="59"/>
        <end position="73"/>
    </location>
</feature>
<dbReference type="EMBL" id="LT854257">
    <property type="protein sequence ID" value="SMR52281.1"/>
    <property type="molecule type" value="Genomic_DNA"/>
</dbReference>
<evidence type="ECO:0000313" key="3">
    <source>
        <dbReference type="EMBL" id="SMR52281.1"/>
    </source>
</evidence>
<name>A0A2H1GFE8_ZYMTR</name>
<feature type="compositionally biased region" description="Low complexity" evidence="2">
    <location>
        <begin position="379"/>
        <end position="393"/>
    </location>
</feature>
<feature type="compositionally biased region" description="Basic and acidic residues" evidence="2">
    <location>
        <begin position="78"/>
        <end position="94"/>
    </location>
</feature>
<proteinExistence type="predicted"/>
<feature type="compositionally biased region" description="Low complexity" evidence="2">
    <location>
        <begin position="137"/>
        <end position="150"/>
    </location>
</feature>
<evidence type="ECO:0000313" key="4">
    <source>
        <dbReference type="Proteomes" id="UP000245764"/>
    </source>
</evidence>
<dbReference type="AlphaFoldDB" id="A0A2H1GFE8"/>
<feature type="region of interest" description="Disordered" evidence="2">
    <location>
        <begin position="31"/>
        <end position="190"/>
    </location>
</feature>